<comment type="caution">
    <text evidence="1">The sequence shown here is derived from an EMBL/GenBank/DDBJ whole genome shotgun (WGS) entry which is preliminary data.</text>
</comment>
<accession>A0A1U7HGD2</accession>
<name>A0A1U7HGD2_9CYAN</name>
<evidence type="ECO:0000313" key="2">
    <source>
        <dbReference type="Proteomes" id="UP000186868"/>
    </source>
</evidence>
<keyword evidence="2" id="KW-1185">Reference proteome</keyword>
<proteinExistence type="predicted"/>
<protein>
    <submittedName>
        <fullName evidence="1">Uncharacterized protein</fullName>
    </submittedName>
</protein>
<organism evidence="1 2">
    <name type="scientific">Hydrococcus rivularis NIES-593</name>
    <dbReference type="NCBI Taxonomy" id="1921803"/>
    <lineage>
        <taxon>Bacteria</taxon>
        <taxon>Bacillati</taxon>
        <taxon>Cyanobacteriota</taxon>
        <taxon>Cyanophyceae</taxon>
        <taxon>Pleurocapsales</taxon>
        <taxon>Hydrococcaceae</taxon>
        <taxon>Hydrococcus</taxon>
    </lineage>
</organism>
<sequence>MIKAIERATWWILITGILFPCLVLATEPIINEPYALKKTFKSQFLEKNSKFIRYHIRIRLPQKKLPSVREINLENIEYISSATEPPHPTIQAAIRQAIGNPSERIRYYYNLVDLNRDRRSEVIVYAVGSSICGSGGCTLYVLESRGVTYSLIAKIPTTTNPIIISDEKTNGWNDLIILTEGGSLPPNYWRIRFDGNIYVDNRHTAESEIPDRTTITGKAVIANTIDPKTGIVLENH</sequence>
<dbReference type="EMBL" id="MRCB01000013">
    <property type="protein sequence ID" value="OKH22588.1"/>
    <property type="molecule type" value="Genomic_DNA"/>
</dbReference>
<reference evidence="1 2" key="1">
    <citation type="submission" date="2016-11" db="EMBL/GenBank/DDBJ databases">
        <title>Draft Genome Sequences of Nine Cyanobacterial Strains from Diverse Habitats.</title>
        <authorList>
            <person name="Zhu T."/>
            <person name="Hou S."/>
            <person name="Lu X."/>
            <person name="Hess W.R."/>
        </authorList>
    </citation>
    <scope>NUCLEOTIDE SEQUENCE [LARGE SCALE GENOMIC DNA]</scope>
    <source>
        <strain evidence="1 2">NIES-593</strain>
    </source>
</reference>
<dbReference type="AlphaFoldDB" id="A0A1U7HGD2"/>
<dbReference type="Proteomes" id="UP000186868">
    <property type="component" value="Unassembled WGS sequence"/>
</dbReference>
<gene>
    <name evidence="1" type="ORF">NIES593_12405</name>
</gene>
<dbReference type="STRING" id="1921803.NIES593_12405"/>
<evidence type="ECO:0000313" key="1">
    <source>
        <dbReference type="EMBL" id="OKH22588.1"/>
    </source>
</evidence>